<proteinExistence type="predicted"/>
<evidence type="ECO:0000313" key="11">
    <source>
        <dbReference type="EMBL" id="MBB5752685.1"/>
    </source>
</evidence>
<organism evidence="11 12">
    <name type="scientific">Prosthecomicrobium pneumaticum</name>
    <dbReference type="NCBI Taxonomy" id="81895"/>
    <lineage>
        <taxon>Bacteria</taxon>
        <taxon>Pseudomonadati</taxon>
        <taxon>Pseudomonadota</taxon>
        <taxon>Alphaproteobacteria</taxon>
        <taxon>Hyphomicrobiales</taxon>
        <taxon>Kaistiaceae</taxon>
        <taxon>Prosthecomicrobium</taxon>
    </lineage>
</organism>
<dbReference type="InterPro" id="IPR014743">
    <property type="entry name" value="Cl-channel_core"/>
</dbReference>
<keyword evidence="7" id="KW-0869">Chloride channel</keyword>
<dbReference type="Pfam" id="PF00654">
    <property type="entry name" value="Voltage_CLC"/>
    <property type="match status" value="1"/>
</dbReference>
<dbReference type="AlphaFoldDB" id="A0A7W9CVH6"/>
<name>A0A7W9CVH6_9HYPH</name>
<keyword evidence="4 10" id="KW-1133">Transmembrane helix</keyword>
<feature type="transmembrane region" description="Helical" evidence="10">
    <location>
        <begin position="150"/>
        <end position="175"/>
    </location>
</feature>
<dbReference type="InterPro" id="IPR001807">
    <property type="entry name" value="ClC"/>
</dbReference>
<reference evidence="11 12" key="1">
    <citation type="submission" date="2020-08" db="EMBL/GenBank/DDBJ databases">
        <title>Genomic Encyclopedia of Type Strains, Phase IV (KMG-IV): sequencing the most valuable type-strain genomes for metagenomic binning, comparative biology and taxonomic classification.</title>
        <authorList>
            <person name="Goeker M."/>
        </authorList>
    </citation>
    <scope>NUCLEOTIDE SEQUENCE [LARGE SCALE GENOMIC DNA]</scope>
    <source>
        <strain evidence="11 12">DSM 16268</strain>
    </source>
</reference>
<feature type="transmembrane region" description="Helical" evidence="10">
    <location>
        <begin position="224"/>
        <end position="253"/>
    </location>
</feature>
<protein>
    <submittedName>
        <fullName evidence="11">H+/Cl- antiporter ClcA</fullName>
    </submittedName>
</protein>
<dbReference type="PRINTS" id="PR00762">
    <property type="entry name" value="CLCHANNEL"/>
</dbReference>
<keyword evidence="8" id="KW-0868">Chloride</keyword>
<evidence type="ECO:0000256" key="9">
    <source>
        <dbReference type="ARBA" id="ARBA00023303"/>
    </source>
</evidence>
<dbReference type="GO" id="GO:0005254">
    <property type="term" value="F:chloride channel activity"/>
    <property type="evidence" value="ECO:0007669"/>
    <property type="project" value="UniProtKB-KW"/>
</dbReference>
<evidence type="ECO:0000256" key="6">
    <source>
        <dbReference type="ARBA" id="ARBA00023136"/>
    </source>
</evidence>
<feature type="transmembrane region" description="Helical" evidence="10">
    <location>
        <begin position="341"/>
        <end position="365"/>
    </location>
</feature>
<feature type="transmembrane region" description="Helical" evidence="10">
    <location>
        <begin position="47"/>
        <end position="70"/>
    </location>
</feature>
<feature type="transmembrane region" description="Helical" evidence="10">
    <location>
        <begin position="265"/>
        <end position="285"/>
    </location>
</feature>
<feature type="transmembrane region" description="Helical" evidence="10">
    <location>
        <begin position="187"/>
        <end position="212"/>
    </location>
</feature>
<keyword evidence="12" id="KW-1185">Reference proteome</keyword>
<sequence>MILFSRNPILAETLRRRAASLVGAVLIGLAALGFAAAADLAQSGFARAIAAFPLAALLVTPLGFALLAFLTLRYLPEARGSGIPQVMVAATLPEPERSPLVALSTAAAKLVLTVAGLALGASSGREGPTVQVGAALMVAVHRAFRVPLSAAVVIAGGAAGVSAAFNTPLAGIAFAIEELAAAYEQRLALLVMATVMIGGLVSLGIAGDYLYFGSIGDALPLRQALYLVPVVAVIGGLAGGGFSRALLLVLGGGSALVRRVRSRPLLFAAGCGLLVAAIGVATGGLTWGTGYEPAKALIEGEAQPLWFAPAKLLAGFATAASGIPGGIFAPSLSIGAGLGGLVAPLFPGSPLGAVALIAMTAYFVGVVRAPLTGVIIIMEMTGSRQMVLILIATALIAEGVAALVCPERLYHGLARPFRRTDPPAAPG</sequence>
<evidence type="ECO:0000256" key="4">
    <source>
        <dbReference type="ARBA" id="ARBA00022989"/>
    </source>
</evidence>
<dbReference type="InterPro" id="IPR050368">
    <property type="entry name" value="ClC-type_chloride_channel"/>
</dbReference>
<dbReference type="RefSeq" id="WP_183854702.1">
    <property type="nucleotide sequence ID" value="NZ_JACHOO010000003.1"/>
</dbReference>
<dbReference type="Gene3D" id="1.10.3080.10">
    <property type="entry name" value="Clc chloride channel"/>
    <property type="match status" value="1"/>
</dbReference>
<keyword evidence="6 10" id="KW-0472">Membrane</keyword>
<comment type="subcellular location">
    <subcellularLocation>
        <location evidence="1">Membrane</location>
        <topology evidence="1">Multi-pass membrane protein</topology>
    </subcellularLocation>
</comment>
<evidence type="ECO:0000256" key="7">
    <source>
        <dbReference type="ARBA" id="ARBA00023173"/>
    </source>
</evidence>
<feature type="transmembrane region" description="Helical" evidence="10">
    <location>
        <begin position="305"/>
        <end position="329"/>
    </location>
</feature>
<dbReference type="SUPFAM" id="SSF81340">
    <property type="entry name" value="Clc chloride channel"/>
    <property type="match status" value="1"/>
</dbReference>
<keyword evidence="2" id="KW-0813">Transport</keyword>
<evidence type="ECO:0000256" key="8">
    <source>
        <dbReference type="ARBA" id="ARBA00023214"/>
    </source>
</evidence>
<keyword evidence="3 10" id="KW-0812">Transmembrane</keyword>
<evidence type="ECO:0000256" key="5">
    <source>
        <dbReference type="ARBA" id="ARBA00023065"/>
    </source>
</evidence>
<evidence type="ECO:0000256" key="1">
    <source>
        <dbReference type="ARBA" id="ARBA00004141"/>
    </source>
</evidence>
<dbReference type="GO" id="GO:0034707">
    <property type="term" value="C:chloride channel complex"/>
    <property type="evidence" value="ECO:0007669"/>
    <property type="project" value="UniProtKB-KW"/>
</dbReference>
<keyword evidence="5" id="KW-0406">Ion transport</keyword>
<keyword evidence="9" id="KW-0407">Ion channel</keyword>
<evidence type="ECO:0000256" key="2">
    <source>
        <dbReference type="ARBA" id="ARBA00022448"/>
    </source>
</evidence>
<evidence type="ECO:0000313" key="12">
    <source>
        <dbReference type="Proteomes" id="UP000523821"/>
    </source>
</evidence>
<evidence type="ECO:0000256" key="3">
    <source>
        <dbReference type="ARBA" id="ARBA00022692"/>
    </source>
</evidence>
<feature type="transmembrane region" description="Helical" evidence="10">
    <location>
        <begin position="385"/>
        <end position="405"/>
    </location>
</feature>
<accession>A0A7W9CVH6</accession>
<dbReference type="CDD" id="cd01034">
    <property type="entry name" value="EriC_like"/>
    <property type="match status" value="1"/>
</dbReference>
<dbReference type="PANTHER" id="PTHR43427:SF6">
    <property type="entry name" value="CHLORIDE CHANNEL PROTEIN CLC-E"/>
    <property type="match status" value="1"/>
</dbReference>
<dbReference type="Proteomes" id="UP000523821">
    <property type="component" value="Unassembled WGS sequence"/>
</dbReference>
<evidence type="ECO:0000256" key="10">
    <source>
        <dbReference type="SAM" id="Phobius"/>
    </source>
</evidence>
<comment type="caution">
    <text evidence="11">The sequence shown here is derived from an EMBL/GenBank/DDBJ whole genome shotgun (WGS) entry which is preliminary data.</text>
</comment>
<dbReference type="EMBL" id="JACHOO010000003">
    <property type="protein sequence ID" value="MBB5752685.1"/>
    <property type="molecule type" value="Genomic_DNA"/>
</dbReference>
<dbReference type="PANTHER" id="PTHR43427">
    <property type="entry name" value="CHLORIDE CHANNEL PROTEIN CLC-E"/>
    <property type="match status" value="1"/>
</dbReference>
<gene>
    <name evidence="11" type="ORF">GGQ63_001739</name>
</gene>